<dbReference type="InterPro" id="IPR012425">
    <property type="entry name" value="DmpG_comm"/>
</dbReference>
<organism evidence="2 3">
    <name type="scientific">Paraburkholderia lycopersici</name>
    <dbReference type="NCBI Taxonomy" id="416944"/>
    <lineage>
        <taxon>Bacteria</taxon>
        <taxon>Pseudomonadati</taxon>
        <taxon>Pseudomonadota</taxon>
        <taxon>Betaproteobacteria</taxon>
        <taxon>Burkholderiales</taxon>
        <taxon>Burkholderiaceae</taxon>
        <taxon>Paraburkholderia</taxon>
    </lineage>
</organism>
<dbReference type="AlphaFoldDB" id="A0A1G7AXN0"/>
<dbReference type="EMBL" id="FMYQ01000036">
    <property type="protein sequence ID" value="SDE18716.1"/>
    <property type="molecule type" value="Genomic_DNA"/>
</dbReference>
<sequence>DLKTVDILVELGRRRMVGGQEDMIVDVALDLKKRQEALQS</sequence>
<dbReference type="GO" id="GO:0016833">
    <property type="term" value="F:oxo-acid-lyase activity"/>
    <property type="evidence" value="ECO:0007669"/>
    <property type="project" value="InterPro"/>
</dbReference>
<dbReference type="STRING" id="416944.SAMN05421548_1361"/>
<evidence type="ECO:0000313" key="3">
    <source>
        <dbReference type="Proteomes" id="UP000198908"/>
    </source>
</evidence>
<evidence type="ECO:0000259" key="1">
    <source>
        <dbReference type="Pfam" id="PF07836"/>
    </source>
</evidence>
<dbReference type="Pfam" id="PF07836">
    <property type="entry name" value="DmpG_comm"/>
    <property type="match status" value="1"/>
</dbReference>
<dbReference type="SUPFAM" id="SSF89000">
    <property type="entry name" value="post-HMGL domain-like"/>
    <property type="match status" value="1"/>
</dbReference>
<reference evidence="3" key="1">
    <citation type="submission" date="2016-09" db="EMBL/GenBank/DDBJ databases">
        <authorList>
            <person name="Varghese N."/>
            <person name="Submissions S."/>
        </authorList>
    </citation>
    <scope>NUCLEOTIDE SEQUENCE [LARGE SCALE GENOMIC DNA]</scope>
    <source>
        <strain evidence="3">TNe-862</strain>
    </source>
</reference>
<dbReference type="Gene3D" id="1.10.8.60">
    <property type="match status" value="1"/>
</dbReference>
<dbReference type="Proteomes" id="UP000198908">
    <property type="component" value="Unassembled WGS sequence"/>
</dbReference>
<evidence type="ECO:0000313" key="2">
    <source>
        <dbReference type="EMBL" id="SDE18716.1"/>
    </source>
</evidence>
<accession>A0A1G7AXN0</accession>
<name>A0A1G7AXN0_9BURK</name>
<feature type="non-terminal residue" evidence="2">
    <location>
        <position position="1"/>
    </location>
</feature>
<proteinExistence type="predicted"/>
<protein>
    <submittedName>
        <fullName evidence="2">4-hydroxy 2-oxovalerate aldolase</fullName>
    </submittedName>
</protein>
<keyword evidence="3" id="KW-1185">Reference proteome</keyword>
<gene>
    <name evidence="2" type="ORF">SAMN05421548_1361</name>
</gene>
<feature type="domain" description="DmpG-like communication" evidence="1">
    <location>
        <begin position="2"/>
        <end position="33"/>
    </location>
</feature>